<dbReference type="Gene3D" id="3.30.70.1430">
    <property type="entry name" value="Multidrug efflux transporter AcrB pore domain"/>
    <property type="match status" value="2"/>
</dbReference>
<evidence type="ECO:0000256" key="6">
    <source>
        <dbReference type="ARBA" id="ARBA00022692"/>
    </source>
</evidence>
<keyword evidence="4" id="KW-1003">Cell membrane</keyword>
<reference evidence="11 12" key="1">
    <citation type="journal article" date="2015" name="Environ. Microbiol.">
        <title>Methane oxidation coupled to nitrate reduction under hypoxia by the Gammaproteobacterium Methylomonas denitrificans, sp. nov. type strain FJG1.</title>
        <authorList>
            <person name="Kits K.D."/>
            <person name="Klotz M.G."/>
            <person name="Stein L.Y."/>
        </authorList>
    </citation>
    <scope>NUCLEOTIDE SEQUENCE [LARGE SCALE GENOMIC DNA]</scope>
    <source>
        <strain evidence="11 12">FJG1</strain>
    </source>
</reference>
<comment type="subcellular location">
    <subcellularLocation>
        <location evidence="1 9">Cell inner membrane</location>
        <topology evidence="1 9">Multi-pass membrane protein</topology>
    </subcellularLocation>
</comment>
<dbReference type="Gene3D" id="3.30.2090.10">
    <property type="entry name" value="Multidrug efflux transporter AcrB TolC docking domain, DN and DC subdomains"/>
    <property type="match status" value="2"/>
</dbReference>
<dbReference type="Pfam" id="PF00873">
    <property type="entry name" value="ACR_tran"/>
    <property type="match status" value="1"/>
</dbReference>
<dbReference type="PANTHER" id="PTHR32063:SF9">
    <property type="entry name" value="SIMILAR TO MULTIDRUG RESISTANCE PROTEIN MEXB"/>
    <property type="match status" value="1"/>
</dbReference>
<dbReference type="KEGG" id="mdn:JT25_011235"/>
<evidence type="ECO:0000256" key="8">
    <source>
        <dbReference type="ARBA" id="ARBA00023136"/>
    </source>
</evidence>
<dbReference type="FunFam" id="1.20.1640.10:FF:000001">
    <property type="entry name" value="Efflux pump membrane transporter"/>
    <property type="match status" value="1"/>
</dbReference>
<dbReference type="InterPro" id="IPR004764">
    <property type="entry name" value="MdtF-like"/>
</dbReference>
<evidence type="ECO:0000313" key="11">
    <source>
        <dbReference type="EMBL" id="AMK77054.1"/>
    </source>
</evidence>
<dbReference type="AlphaFoldDB" id="A0A126T5N9"/>
<feature type="transmembrane region" description="Helical" evidence="9">
    <location>
        <begin position="1011"/>
        <end position="1033"/>
    </location>
</feature>
<sequence>MTAKFIHRPVLSIVISILITLMGLLALFQLPVTQFPDIAPPEVNVTTKFIGANAEACVKAVVTPLERAINGVPGMAYMSSVSGNDGVSVIQIIFKAGTDPEVASVNVQNRVASVLDELPEEAIKSGVIVEKVQNSMLLYVNILSKDPTLDEKFLYNFTDINVLRELKRIEGVGFADIMGSREYAMRVWLKPDKLLMYNISPTEVIEKLRAQNVEAAPGKIGESSGREGQALQYILKYTGKHNTQEAYENIVLSAKADGEILRLKDVAEIAFDSQDYDVLSKENGQPSAAIMLKQRPGSNAKEVITNIKKTMAEIKTNSFPPGMDYSLSYDVSEFLDASIHEVIKTLVEAFVLVALVVFIFLQDVRSTIIPILAVPVSLVGTFFFMHLMGFSLNLITLFALVLAIGIVVDNAIVVIEAVHAKMEHSHIGPMKATEQAMREISGAIIAITLVMSAVFLPVSFMEGPTGIFYRQFSLTMAFSIVLSGITALTLTPALCAMFLKNIHHDEQHKKTRLQKLFGGFNRWYDGLAARYKALIGAIANRRIITFGLLLAFSLGAGLIGTKVPSGFIPQEDQGTIYANITTPSGATLERTEKVVDEVQKIASTVEGVNSVSSLAGFSALSDGSGAVYGMNLISLKNWAERSVSDKEVMSLLEEKTRHIKDAGIEFFTPPPVPGYGNSSGFEMRLLDKTGGSLENLQKVADAFVDELNKRPEIVNAFTTFNARFPQFVLHIDGDKAAQKGVTAENAMSTLQTLIGSEYATNFIRFGQMYKVMVQALPEYRAQPDDLMKLYIKNDTGKMVPFSAFLHIEKVYGPEQVTRYNMYTSAMVNGQPADGYSSGQAIEAIKQVAAQKLPKGFGYDWAGSSRDQANAGNQAIFIFVICLLFVYLLLAAQYESFLLPMPVILSLPIGIFGALFMLWVMGLENNIYAQIAMIMLIGILGKNAILIIEFAALQHKQGKSPFEAAIEGAALRLRPILMTSFAFIAGLIPLMFASGAGEIGNNTIGSAAAGGMLFGTIFGVIVIPGLYVAFAGIADKHHRRGKKEEAPFTETI</sequence>
<dbReference type="EMBL" id="CP014476">
    <property type="protein sequence ID" value="AMK77054.1"/>
    <property type="molecule type" value="Genomic_DNA"/>
</dbReference>
<protein>
    <recommendedName>
        <fullName evidence="9">Efflux pump membrane transporter</fullName>
    </recommendedName>
</protein>
<comment type="similarity">
    <text evidence="2 9">Belongs to the resistance-nodulation-cell division (RND) (TC 2.A.6) family.</text>
</comment>
<feature type="transmembrane region" description="Helical" evidence="9">
    <location>
        <begin position="543"/>
        <end position="560"/>
    </location>
</feature>
<feature type="transmembrane region" description="Helical" evidence="9">
    <location>
        <begin position="368"/>
        <end position="388"/>
    </location>
</feature>
<evidence type="ECO:0000256" key="9">
    <source>
        <dbReference type="RuleBase" id="RU364070"/>
    </source>
</evidence>
<dbReference type="PANTHER" id="PTHR32063">
    <property type="match status" value="1"/>
</dbReference>
<evidence type="ECO:0000256" key="3">
    <source>
        <dbReference type="ARBA" id="ARBA00022448"/>
    </source>
</evidence>
<dbReference type="SUPFAM" id="SSF82866">
    <property type="entry name" value="Multidrug efflux transporter AcrB transmembrane domain"/>
    <property type="match status" value="2"/>
</dbReference>
<evidence type="ECO:0000256" key="1">
    <source>
        <dbReference type="ARBA" id="ARBA00004429"/>
    </source>
</evidence>
<feature type="transmembrane region" description="Helical" evidence="9">
    <location>
        <begin position="342"/>
        <end position="361"/>
    </location>
</feature>
<dbReference type="InterPro" id="IPR000731">
    <property type="entry name" value="SSD"/>
</dbReference>
<organism evidence="11 12">
    <name type="scientific">Methylomonas denitrificans</name>
    <dbReference type="NCBI Taxonomy" id="1538553"/>
    <lineage>
        <taxon>Bacteria</taxon>
        <taxon>Pseudomonadati</taxon>
        <taxon>Pseudomonadota</taxon>
        <taxon>Gammaproteobacteria</taxon>
        <taxon>Methylococcales</taxon>
        <taxon>Methylococcaceae</taxon>
        <taxon>Methylomonas</taxon>
    </lineage>
</organism>
<proteinExistence type="inferred from homology"/>
<evidence type="ECO:0000256" key="7">
    <source>
        <dbReference type="ARBA" id="ARBA00022989"/>
    </source>
</evidence>
<dbReference type="Gene3D" id="1.20.1640.10">
    <property type="entry name" value="Multidrug efflux transporter AcrB transmembrane domain"/>
    <property type="match status" value="2"/>
</dbReference>
<feature type="transmembrane region" description="Helical" evidence="9">
    <location>
        <begin position="472"/>
        <end position="499"/>
    </location>
</feature>
<feature type="transmembrane region" description="Helical" evidence="9">
    <location>
        <begin position="926"/>
        <end position="951"/>
    </location>
</feature>
<evidence type="ECO:0000256" key="2">
    <source>
        <dbReference type="ARBA" id="ARBA00010942"/>
    </source>
</evidence>
<feature type="transmembrane region" description="Helical" evidence="9">
    <location>
        <begin position="870"/>
        <end position="889"/>
    </location>
</feature>
<dbReference type="STRING" id="1538553.JT25_011235"/>
<dbReference type="Gene3D" id="3.30.70.1320">
    <property type="entry name" value="Multidrug efflux transporter AcrB pore domain like"/>
    <property type="match status" value="1"/>
</dbReference>
<dbReference type="RefSeq" id="WP_036276712.1">
    <property type="nucleotide sequence ID" value="NZ_CP014476.1"/>
</dbReference>
<keyword evidence="12" id="KW-1185">Reference proteome</keyword>
<keyword evidence="6 9" id="KW-0812">Transmembrane</keyword>
<evidence type="ECO:0000259" key="10">
    <source>
        <dbReference type="PROSITE" id="PS50156"/>
    </source>
</evidence>
<dbReference type="GO" id="GO:0015562">
    <property type="term" value="F:efflux transmembrane transporter activity"/>
    <property type="evidence" value="ECO:0007669"/>
    <property type="project" value="InterPro"/>
</dbReference>
<evidence type="ECO:0000256" key="4">
    <source>
        <dbReference type="ARBA" id="ARBA00022475"/>
    </source>
</evidence>
<feature type="domain" description="SSD" evidence="10">
    <location>
        <begin position="371"/>
        <end position="497"/>
    </location>
</feature>
<dbReference type="GO" id="GO:0005886">
    <property type="term" value="C:plasma membrane"/>
    <property type="evidence" value="ECO:0007669"/>
    <property type="project" value="UniProtKB-SubCell"/>
</dbReference>
<keyword evidence="3 9" id="KW-0813">Transport</keyword>
<keyword evidence="5 9" id="KW-0997">Cell inner membrane</keyword>
<feature type="transmembrane region" description="Helical" evidence="9">
    <location>
        <begin position="12"/>
        <end position="32"/>
    </location>
</feature>
<dbReference type="InterPro" id="IPR027463">
    <property type="entry name" value="AcrB_DN_DC_subdom"/>
</dbReference>
<dbReference type="PRINTS" id="PR00702">
    <property type="entry name" value="ACRIFLAVINRP"/>
</dbReference>
<feature type="transmembrane region" description="Helical" evidence="9">
    <location>
        <begin position="896"/>
        <end position="920"/>
    </location>
</feature>
<name>A0A126T5N9_9GAMM</name>
<keyword evidence="7 9" id="KW-1133">Transmembrane helix</keyword>
<feature type="transmembrane region" description="Helical" evidence="9">
    <location>
        <begin position="394"/>
        <end position="419"/>
    </location>
</feature>
<dbReference type="NCBIfam" id="TIGR00915">
    <property type="entry name" value="2A0602"/>
    <property type="match status" value="1"/>
</dbReference>
<dbReference type="Gene3D" id="3.30.70.1440">
    <property type="entry name" value="Multidrug efflux transporter AcrB pore domain"/>
    <property type="match status" value="1"/>
</dbReference>
<dbReference type="GO" id="GO:0042910">
    <property type="term" value="F:xenobiotic transmembrane transporter activity"/>
    <property type="evidence" value="ECO:0007669"/>
    <property type="project" value="TreeGrafter"/>
</dbReference>
<dbReference type="SUPFAM" id="SSF82714">
    <property type="entry name" value="Multidrug efflux transporter AcrB TolC docking domain, DN and DC subdomains"/>
    <property type="match status" value="2"/>
</dbReference>
<evidence type="ECO:0000313" key="12">
    <source>
        <dbReference type="Proteomes" id="UP000030512"/>
    </source>
</evidence>
<feature type="transmembrane region" description="Helical" evidence="9">
    <location>
        <begin position="972"/>
        <end position="991"/>
    </location>
</feature>
<accession>A0A126T5N9</accession>
<dbReference type="SUPFAM" id="SSF82693">
    <property type="entry name" value="Multidrug efflux transporter AcrB pore domain, PN1, PN2, PC1 and PC2 subdomains"/>
    <property type="match status" value="3"/>
</dbReference>
<dbReference type="PROSITE" id="PS50156">
    <property type="entry name" value="SSD"/>
    <property type="match status" value="1"/>
</dbReference>
<feature type="transmembrane region" description="Helical" evidence="9">
    <location>
        <begin position="440"/>
        <end position="460"/>
    </location>
</feature>
<dbReference type="GO" id="GO:0009636">
    <property type="term" value="P:response to toxic substance"/>
    <property type="evidence" value="ECO:0007669"/>
    <property type="project" value="UniProtKB-ARBA"/>
</dbReference>
<evidence type="ECO:0000256" key="5">
    <source>
        <dbReference type="ARBA" id="ARBA00022519"/>
    </source>
</evidence>
<dbReference type="InterPro" id="IPR001036">
    <property type="entry name" value="Acrflvin-R"/>
</dbReference>
<gene>
    <name evidence="11" type="ORF">JT25_011235</name>
</gene>
<dbReference type="Proteomes" id="UP000030512">
    <property type="component" value="Chromosome"/>
</dbReference>
<dbReference type="OrthoDB" id="9758297at2"/>
<keyword evidence="8 9" id="KW-0472">Membrane</keyword>